<dbReference type="Proteomes" id="UP001558534">
    <property type="component" value="Unassembled WGS sequence"/>
</dbReference>
<proteinExistence type="predicted"/>
<name>A0ABV3W2R0_9BACI</name>
<dbReference type="Pfam" id="PF23988">
    <property type="entry name" value="DUF7309"/>
    <property type="match status" value="1"/>
</dbReference>
<organism evidence="2 3">
    <name type="scientific">Lysinibacillus xylanilyticus</name>
    <dbReference type="NCBI Taxonomy" id="582475"/>
    <lineage>
        <taxon>Bacteria</taxon>
        <taxon>Bacillati</taxon>
        <taxon>Bacillota</taxon>
        <taxon>Bacilli</taxon>
        <taxon>Bacillales</taxon>
        <taxon>Bacillaceae</taxon>
        <taxon>Lysinibacillus</taxon>
    </lineage>
</organism>
<dbReference type="InterPro" id="IPR055733">
    <property type="entry name" value="DUF7309"/>
</dbReference>
<accession>A0ABV3W2R0</accession>
<dbReference type="EMBL" id="JBFRHK010000014">
    <property type="protein sequence ID" value="MEX3747321.1"/>
    <property type="molecule type" value="Genomic_DNA"/>
</dbReference>
<feature type="domain" description="DUF7309" evidence="1">
    <location>
        <begin position="3"/>
        <end position="68"/>
    </location>
</feature>
<evidence type="ECO:0000313" key="2">
    <source>
        <dbReference type="EMBL" id="MEX3747321.1"/>
    </source>
</evidence>
<evidence type="ECO:0000313" key="3">
    <source>
        <dbReference type="Proteomes" id="UP001558534"/>
    </source>
</evidence>
<reference evidence="2 3" key="1">
    <citation type="submission" date="2024-07" db="EMBL/GenBank/DDBJ databases">
        <title>Characterization of a bacterium isolated from hydrolysated instant sea cucumber by whole-genome sequencing and metabolomics.</title>
        <authorList>
            <person name="Luo X."/>
            <person name="Zhang Z."/>
            <person name="Zheng Z."/>
            <person name="Zhang W."/>
            <person name="Ming T."/>
            <person name="Jiao L."/>
            <person name="Su X."/>
            <person name="Kong F."/>
            <person name="Xu J."/>
        </authorList>
    </citation>
    <scope>NUCLEOTIDE SEQUENCE [LARGE SCALE GENOMIC DNA]</scope>
    <source>
        <strain evidence="2 3">XL-2024</strain>
    </source>
</reference>
<protein>
    <recommendedName>
        <fullName evidence="1">DUF7309 domain-containing protein</fullName>
    </recommendedName>
</protein>
<keyword evidence="3" id="KW-1185">Reference proteome</keyword>
<sequence length="68" mass="7972">MIFDMENGYDSLAKILFEKNISSDFSYSLNALTVNFVDSEELDPEDYQLIKDCGMSYRGKKNWIQFRS</sequence>
<gene>
    <name evidence="2" type="ORF">AB1300_19615</name>
</gene>
<evidence type="ECO:0000259" key="1">
    <source>
        <dbReference type="Pfam" id="PF23988"/>
    </source>
</evidence>
<comment type="caution">
    <text evidence="2">The sequence shown here is derived from an EMBL/GenBank/DDBJ whole genome shotgun (WGS) entry which is preliminary data.</text>
</comment>